<gene>
    <name evidence="2" type="ORF">LKD71_09820</name>
</gene>
<evidence type="ECO:0000313" key="3">
    <source>
        <dbReference type="Proteomes" id="UP001197875"/>
    </source>
</evidence>
<dbReference type="NCBIfam" id="TIGR02888">
    <property type="entry name" value="spore_YlmC_YmxH"/>
    <property type="match status" value="1"/>
</dbReference>
<sequence length="85" mass="9664">MRLLEIRQKEVINIRTCASLGCVMDLLIDEKNGCILALIIPGPGKFCSVLGRDSEYIIPWEQVCQIGRDIILVDIDEKECRKKCE</sequence>
<accession>A0AAE3DTF4</accession>
<dbReference type="RefSeq" id="WP_178045861.1">
    <property type="nucleotide sequence ID" value="NZ_JAJEPR010000014.1"/>
</dbReference>
<evidence type="ECO:0000259" key="1">
    <source>
        <dbReference type="Pfam" id="PF05239"/>
    </source>
</evidence>
<comment type="caution">
    <text evidence="2">The sequence shown here is derived from an EMBL/GenBank/DDBJ whole genome shotgun (WGS) entry which is preliminary data.</text>
</comment>
<reference evidence="2 3" key="1">
    <citation type="submission" date="2021-10" db="EMBL/GenBank/DDBJ databases">
        <title>Anaerobic single-cell dispensing facilitates the cultivation of human gut bacteria.</title>
        <authorList>
            <person name="Afrizal A."/>
        </authorList>
    </citation>
    <scope>NUCLEOTIDE SEQUENCE [LARGE SCALE GENOMIC DNA]</scope>
    <source>
        <strain evidence="2 3">CLA-AA-H277</strain>
    </source>
</reference>
<evidence type="ECO:0000313" key="2">
    <source>
        <dbReference type="EMBL" id="MCC2190099.1"/>
    </source>
</evidence>
<dbReference type="InterPro" id="IPR014238">
    <property type="entry name" value="Spore_YlmC/YmxH"/>
</dbReference>
<dbReference type="AlphaFoldDB" id="A0AAE3DTF4"/>
<dbReference type="Gene3D" id="2.30.30.240">
    <property type="entry name" value="PRC-barrel domain"/>
    <property type="match status" value="1"/>
</dbReference>
<dbReference type="PANTHER" id="PTHR40061">
    <property type="entry name" value="SPORULATION PROTEIN YLMC-RELATED"/>
    <property type="match status" value="1"/>
</dbReference>
<dbReference type="PANTHER" id="PTHR40061:SF1">
    <property type="entry name" value="SPORULATION PROTEIN YLMC-RELATED"/>
    <property type="match status" value="1"/>
</dbReference>
<dbReference type="SUPFAM" id="SSF50346">
    <property type="entry name" value="PRC-barrel domain"/>
    <property type="match status" value="1"/>
</dbReference>
<name>A0AAE3DTF4_9FIRM</name>
<dbReference type="Pfam" id="PF05239">
    <property type="entry name" value="PRC"/>
    <property type="match status" value="1"/>
</dbReference>
<proteinExistence type="predicted"/>
<dbReference type="EMBL" id="JAJEPR010000014">
    <property type="protein sequence ID" value="MCC2190099.1"/>
    <property type="molecule type" value="Genomic_DNA"/>
</dbReference>
<organism evidence="2 3">
    <name type="scientific">Fusicatenibacter faecihominis</name>
    <dbReference type="NCBI Taxonomy" id="2881276"/>
    <lineage>
        <taxon>Bacteria</taxon>
        <taxon>Bacillati</taxon>
        <taxon>Bacillota</taxon>
        <taxon>Clostridia</taxon>
        <taxon>Lachnospirales</taxon>
        <taxon>Lachnospiraceae</taxon>
        <taxon>Fusicatenibacter</taxon>
    </lineage>
</organism>
<keyword evidence="3" id="KW-1185">Reference proteome</keyword>
<dbReference type="Proteomes" id="UP001197875">
    <property type="component" value="Unassembled WGS sequence"/>
</dbReference>
<protein>
    <submittedName>
        <fullName evidence="2">YlmC/YmxH family sporulation protein</fullName>
    </submittedName>
</protein>
<feature type="domain" description="PRC-barrel" evidence="1">
    <location>
        <begin position="5"/>
        <end position="78"/>
    </location>
</feature>
<dbReference type="InterPro" id="IPR011033">
    <property type="entry name" value="PRC_barrel-like_sf"/>
</dbReference>
<dbReference type="InterPro" id="IPR027275">
    <property type="entry name" value="PRC-brl_dom"/>
</dbReference>